<reference evidence="2" key="4">
    <citation type="submission" date="2025-08" db="UniProtKB">
        <authorList>
            <consortium name="Ensembl"/>
        </authorList>
    </citation>
    <scope>IDENTIFICATION</scope>
</reference>
<reference evidence="3" key="1">
    <citation type="journal article" date="2006" name="Science">
        <title>Ancient noncoding elements conserved in the human genome.</title>
        <authorList>
            <person name="Venkatesh B."/>
            <person name="Kirkness E.F."/>
            <person name="Loh Y.H."/>
            <person name="Halpern A.L."/>
            <person name="Lee A.P."/>
            <person name="Johnson J."/>
            <person name="Dandona N."/>
            <person name="Viswanathan L.D."/>
            <person name="Tay A."/>
            <person name="Venter J.C."/>
            <person name="Strausberg R.L."/>
            <person name="Brenner S."/>
        </authorList>
    </citation>
    <scope>NUCLEOTIDE SEQUENCE [LARGE SCALE GENOMIC DNA]</scope>
</reference>
<accession>A0A4W3GQY4</accession>
<evidence type="ECO:0000313" key="3">
    <source>
        <dbReference type="Proteomes" id="UP000314986"/>
    </source>
</evidence>
<dbReference type="Proteomes" id="UP000314986">
    <property type="component" value="Unassembled WGS sequence"/>
</dbReference>
<sequence length="91" mass="9233">MKVEVRGEAVEEERVVNRHNATTTNDICTALLSAVTSSIKYHGAPGKPGARGQPGFAGPSGLPGSRGPEGDRGIPGLPGPSGSPVSEQSLE</sequence>
<dbReference type="InterPro" id="IPR008160">
    <property type="entry name" value="Collagen"/>
</dbReference>
<dbReference type="Pfam" id="PF01391">
    <property type="entry name" value="Collagen"/>
    <property type="match status" value="1"/>
</dbReference>
<feature type="compositionally biased region" description="Basic and acidic residues" evidence="1">
    <location>
        <begin position="1"/>
        <end position="16"/>
    </location>
</feature>
<name>A0A4W3GQY4_CALMI</name>
<evidence type="ECO:0000256" key="1">
    <source>
        <dbReference type="SAM" id="MobiDB-lite"/>
    </source>
</evidence>
<dbReference type="AlphaFoldDB" id="A0A4W3GQY4"/>
<reference evidence="2" key="5">
    <citation type="submission" date="2025-09" db="UniProtKB">
        <authorList>
            <consortium name="Ensembl"/>
        </authorList>
    </citation>
    <scope>IDENTIFICATION</scope>
</reference>
<feature type="region of interest" description="Disordered" evidence="1">
    <location>
        <begin position="1"/>
        <end position="23"/>
    </location>
</feature>
<reference evidence="3" key="2">
    <citation type="journal article" date="2007" name="PLoS Biol.">
        <title>Survey sequencing and comparative analysis of the elephant shark (Callorhinchus milii) genome.</title>
        <authorList>
            <person name="Venkatesh B."/>
            <person name="Kirkness E.F."/>
            <person name="Loh Y.H."/>
            <person name="Halpern A.L."/>
            <person name="Lee A.P."/>
            <person name="Johnson J."/>
            <person name="Dandona N."/>
            <person name="Viswanathan L.D."/>
            <person name="Tay A."/>
            <person name="Venter J.C."/>
            <person name="Strausberg R.L."/>
            <person name="Brenner S."/>
        </authorList>
    </citation>
    <scope>NUCLEOTIDE SEQUENCE [LARGE SCALE GENOMIC DNA]</scope>
</reference>
<proteinExistence type="predicted"/>
<dbReference type="Ensembl" id="ENSCMIT00000006699.1">
    <property type="protein sequence ID" value="ENSCMIP00000006488.1"/>
    <property type="gene ID" value="ENSCMIG00000003680.1"/>
</dbReference>
<feature type="region of interest" description="Disordered" evidence="1">
    <location>
        <begin position="40"/>
        <end position="91"/>
    </location>
</feature>
<reference evidence="3" key="3">
    <citation type="journal article" date="2014" name="Nature">
        <title>Elephant shark genome provides unique insights into gnathostome evolution.</title>
        <authorList>
            <consortium name="International Elephant Shark Genome Sequencing Consortium"/>
            <person name="Venkatesh B."/>
            <person name="Lee A.P."/>
            <person name="Ravi V."/>
            <person name="Maurya A.K."/>
            <person name="Lian M.M."/>
            <person name="Swann J.B."/>
            <person name="Ohta Y."/>
            <person name="Flajnik M.F."/>
            <person name="Sutoh Y."/>
            <person name="Kasahara M."/>
            <person name="Hoon S."/>
            <person name="Gangu V."/>
            <person name="Roy S.W."/>
            <person name="Irimia M."/>
            <person name="Korzh V."/>
            <person name="Kondrychyn I."/>
            <person name="Lim Z.W."/>
            <person name="Tay B.H."/>
            <person name="Tohari S."/>
            <person name="Kong K.W."/>
            <person name="Ho S."/>
            <person name="Lorente-Galdos B."/>
            <person name="Quilez J."/>
            <person name="Marques-Bonet T."/>
            <person name="Raney B.J."/>
            <person name="Ingham P.W."/>
            <person name="Tay A."/>
            <person name="Hillier L.W."/>
            <person name="Minx P."/>
            <person name="Boehm T."/>
            <person name="Wilson R.K."/>
            <person name="Brenner S."/>
            <person name="Warren W.C."/>
        </authorList>
    </citation>
    <scope>NUCLEOTIDE SEQUENCE [LARGE SCALE GENOMIC DNA]</scope>
</reference>
<organism evidence="2 3">
    <name type="scientific">Callorhinchus milii</name>
    <name type="common">Ghost shark</name>
    <dbReference type="NCBI Taxonomy" id="7868"/>
    <lineage>
        <taxon>Eukaryota</taxon>
        <taxon>Metazoa</taxon>
        <taxon>Chordata</taxon>
        <taxon>Craniata</taxon>
        <taxon>Vertebrata</taxon>
        <taxon>Chondrichthyes</taxon>
        <taxon>Holocephali</taxon>
        <taxon>Chimaeriformes</taxon>
        <taxon>Callorhinchidae</taxon>
        <taxon>Callorhinchus</taxon>
    </lineage>
</organism>
<evidence type="ECO:0000313" key="2">
    <source>
        <dbReference type="Ensembl" id="ENSCMIP00000006488.1"/>
    </source>
</evidence>
<keyword evidence="3" id="KW-1185">Reference proteome</keyword>
<feature type="compositionally biased region" description="Low complexity" evidence="1">
    <location>
        <begin position="80"/>
        <end position="91"/>
    </location>
</feature>
<protein>
    <submittedName>
        <fullName evidence="2">Uncharacterized protein</fullName>
    </submittedName>
</protein>
<dbReference type="InParanoid" id="A0A4W3GQY4"/>